<protein>
    <submittedName>
        <fullName evidence="3">Gibberellin-regulated protein 1</fullName>
    </submittedName>
</protein>
<dbReference type="Pfam" id="PF02704">
    <property type="entry name" value="GASA"/>
    <property type="match status" value="1"/>
</dbReference>
<dbReference type="Proteomes" id="UP000092600">
    <property type="component" value="Unassembled WGS sequence"/>
</dbReference>
<proteinExistence type="inferred from homology"/>
<dbReference type="STRING" id="4615.A0A199UYM3"/>
<evidence type="ECO:0000313" key="3">
    <source>
        <dbReference type="EMBL" id="OAY69873.1"/>
    </source>
</evidence>
<keyword evidence="2" id="KW-0732">Signal</keyword>
<gene>
    <name evidence="3" type="ORF">ACMD2_21136</name>
</gene>
<dbReference type="EMBL" id="LSRQ01004195">
    <property type="protein sequence ID" value="OAY69873.1"/>
    <property type="molecule type" value="Genomic_DNA"/>
</dbReference>
<dbReference type="PANTHER" id="PTHR23201">
    <property type="entry name" value="EXTENSIN, PROLINE-RICH PROTEIN"/>
    <property type="match status" value="1"/>
</dbReference>
<organism evidence="3 4">
    <name type="scientific">Ananas comosus</name>
    <name type="common">Pineapple</name>
    <name type="synonym">Ananas ananas</name>
    <dbReference type="NCBI Taxonomy" id="4615"/>
    <lineage>
        <taxon>Eukaryota</taxon>
        <taxon>Viridiplantae</taxon>
        <taxon>Streptophyta</taxon>
        <taxon>Embryophyta</taxon>
        <taxon>Tracheophyta</taxon>
        <taxon>Spermatophyta</taxon>
        <taxon>Magnoliopsida</taxon>
        <taxon>Liliopsida</taxon>
        <taxon>Poales</taxon>
        <taxon>Bromeliaceae</taxon>
        <taxon>Bromelioideae</taxon>
        <taxon>Ananas</taxon>
    </lineage>
</organism>
<dbReference type="AlphaFoldDB" id="A0A199UYM3"/>
<dbReference type="InterPro" id="IPR003854">
    <property type="entry name" value="GASA"/>
</dbReference>
<sequence>MASSKALLGCFLLLILLFVISFAEPHPENTQMLMNEGSAIDCGGACAERCKESSRPNLCKRACGTCCRRCSCVPPGTYGNYEVCPCYAAITTRGGRKKCP</sequence>
<reference evidence="3 4" key="1">
    <citation type="journal article" date="2016" name="DNA Res.">
        <title>The draft genome of MD-2 pineapple using hybrid error correction of long reads.</title>
        <authorList>
            <person name="Redwan R.M."/>
            <person name="Saidin A."/>
            <person name="Kumar S.V."/>
        </authorList>
    </citation>
    <scope>NUCLEOTIDE SEQUENCE [LARGE SCALE GENOMIC DNA]</scope>
    <source>
        <strain evidence="4">cv. MD2</strain>
        <tissue evidence="3">Leaf</tissue>
    </source>
</reference>
<name>A0A199UYM3_ANACO</name>
<evidence type="ECO:0000256" key="2">
    <source>
        <dbReference type="SAM" id="SignalP"/>
    </source>
</evidence>
<accession>A0A199UYM3</accession>
<feature type="chain" id="PRO_5008508194" evidence="2">
    <location>
        <begin position="24"/>
        <end position="100"/>
    </location>
</feature>
<dbReference type="PANTHER" id="PTHR23201:SF12">
    <property type="entry name" value="OS05G0432200 PROTEIN"/>
    <property type="match status" value="1"/>
</dbReference>
<evidence type="ECO:0000256" key="1">
    <source>
        <dbReference type="ARBA" id="ARBA00010582"/>
    </source>
</evidence>
<comment type="caution">
    <text evidence="3">The sequence shown here is derived from an EMBL/GenBank/DDBJ whole genome shotgun (WGS) entry which is preliminary data.</text>
</comment>
<comment type="similarity">
    <text evidence="1">Belongs to the GASA family.</text>
</comment>
<feature type="signal peptide" evidence="2">
    <location>
        <begin position="1"/>
        <end position="23"/>
    </location>
</feature>
<evidence type="ECO:0000313" key="4">
    <source>
        <dbReference type="Proteomes" id="UP000092600"/>
    </source>
</evidence>